<proteinExistence type="inferred from homology"/>
<dbReference type="Pfam" id="PF03116">
    <property type="entry name" value="NQR2_RnfD_RnfE"/>
    <property type="match status" value="1"/>
</dbReference>
<gene>
    <name evidence="11" type="primary">rnfD1</name>
    <name evidence="10" type="synonym">rnfD</name>
    <name evidence="11" type="ORF">Achr_39380</name>
</gene>
<evidence type="ECO:0000313" key="12">
    <source>
        <dbReference type="Proteomes" id="UP000068210"/>
    </source>
</evidence>
<evidence type="ECO:0000313" key="11">
    <source>
        <dbReference type="EMBL" id="AJE23324.1"/>
    </source>
</evidence>
<dbReference type="PANTHER" id="PTHR30578:SF0">
    <property type="entry name" value="ION-TRANSLOCATING OXIDOREDUCTASE COMPLEX SUBUNIT D"/>
    <property type="match status" value="1"/>
</dbReference>
<feature type="transmembrane region" description="Helical" evidence="10">
    <location>
        <begin position="263"/>
        <end position="281"/>
    </location>
</feature>
<dbReference type="NCBIfam" id="TIGR01946">
    <property type="entry name" value="rnfD"/>
    <property type="match status" value="1"/>
</dbReference>
<keyword evidence="1 10" id="KW-0813">Transport</keyword>
<evidence type="ECO:0000256" key="3">
    <source>
        <dbReference type="ARBA" id="ARBA00022630"/>
    </source>
</evidence>
<feature type="transmembrane region" description="Helical" evidence="10">
    <location>
        <begin position="95"/>
        <end position="113"/>
    </location>
</feature>
<dbReference type="GO" id="GO:0022900">
    <property type="term" value="P:electron transport chain"/>
    <property type="evidence" value="ECO:0007669"/>
    <property type="project" value="UniProtKB-UniRule"/>
</dbReference>
<dbReference type="EC" id="7.-.-.-" evidence="10"/>
<evidence type="ECO:0000256" key="1">
    <source>
        <dbReference type="ARBA" id="ARBA00022448"/>
    </source>
</evidence>
<keyword evidence="12" id="KW-1185">Reference proteome</keyword>
<dbReference type="STRING" id="1328314.Achr_39380"/>
<keyword evidence="3 10" id="KW-0285">Flavoprotein</keyword>
<evidence type="ECO:0000256" key="7">
    <source>
        <dbReference type="ARBA" id="ARBA00022982"/>
    </source>
</evidence>
<dbReference type="Proteomes" id="UP000068210">
    <property type="component" value="Chromosome"/>
</dbReference>
<dbReference type="PANTHER" id="PTHR30578">
    <property type="entry name" value="ELECTRON TRANSPORT COMPLEX PROTEIN RNFD"/>
    <property type="match status" value="1"/>
</dbReference>
<keyword evidence="6 10" id="KW-1278">Translocase</keyword>
<feature type="transmembrane region" description="Helical" evidence="10">
    <location>
        <begin position="318"/>
        <end position="337"/>
    </location>
</feature>
<evidence type="ECO:0000256" key="10">
    <source>
        <dbReference type="HAMAP-Rule" id="MF_00462"/>
    </source>
</evidence>
<dbReference type="InterPro" id="IPR011303">
    <property type="entry name" value="RnfD_bac"/>
</dbReference>
<dbReference type="AlphaFoldDB" id="A0A0C4WRQ9"/>
<sequence>MSTISVAAGPFAHDRSSVNRIMLDVCLALAPATLFGLVMFGWPAINLWLVTCASALATEAVCLHLLGQPMRRLLDGSALLTGWLLAVSLPPWAPWWIGVGGSVFAIGIGKQLYGGIGQNIFNPAMLARVALLIAFPLQMTTWALPQPLFSASAPGFFDSLAITFAGAPLADGMTGATALGNLKTELTLNRTAEEILGESFNVISALFGSTPGSLGETSELLLLVGGVWLVLRRIIHWEIPVAMLASVFVMATFAYLIDPERYAGGLYHLTSGGLILCAFFIATDPVTSPISRVGRLIFGVGCGVLIYVIRAWGSFPEAAAFAVLFMNSLTPLIDRYWRPRAYGRNARGKPLVAAKWTSQVKEVDKV</sequence>
<keyword evidence="2 10" id="KW-0597">Phosphoprotein</keyword>
<evidence type="ECO:0000256" key="4">
    <source>
        <dbReference type="ARBA" id="ARBA00022643"/>
    </source>
</evidence>
<dbReference type="HOGENOM" id="CLU_042020_1_0_6"/>
<comment type="subcellular location">
    <subcellularLocation>
        <location evidence="10">Cell inner membrane</location>
        <topology evidence="10">Multi-pass membrane protein</topology>
    </subcellularLocation>
</comment>
<feature type="transmembrane region" description="Helical" evidence="10">
    <location>
        <begin position="125"/>
        <end position="144"/>
    </location>
</feature>
<evidence type="ECO:0000256" key="6">
    <source>
        <dbReference type="ARBA" id="ARBA00022967"/>
    </source>
</evidence>
<feature type="modified residue" description="FMN phosphoryl threonine" evidence="10">
    <location>
        <position position="177"/>
    </location>
</feature>
<comment type="cofactor">
    <cofactor evidence="10">
        <name>FMN</name>
        <dbReference type="ChEBI" id="CHEBI:58210"/>
    </cofactor>
</comment>
<organism evidence="11 12">
    <name type="scientific">Azotobacter chroococcum NCIMB 8003</name>
    <dbReference type="NCBI Taxonomy" id="1328314"/>
    <lineage>
        <taxon>Bacteria</taxon>
        <taxon>Pseudomonadati</taxon>
        <taxon>Pseudomonadota</taxon>
        <taxon>Gammaproteobacteria</taxon>
        <taxon>Pseudomonadales</taxon>
        <taxon>Pseudomonadaceae</taxon>
        <taxon>Azotobacter</taxon>
    </lineage>
</organism>
<reference evidence="11 12" key="1">
    <citation type="journal article" date="2015" name="PLoS ONE">
        <title>Azotobacter Genomes: The Genome of Azotobacter chroococcum NCIMB 8003 (ATCC 4412).</title>
        <authorList>
            <person name="Robson R.L."/>
            <person name="Jones R."/>
            <person name="Robson R.M."/>
            <person name="Schwartz A."/>
            <person name="Richardson T.H."/>
        </authorList>
    </citation>
    <scope>NUCLEOTIDE SEQUENCE [LARGE SCALE GENOMIC DNA]</scope>
    <source>
        <strain evidence="11 12">NCIMB 8003</strain>
    </source>
</reference>
<dbReference type="GO" id="GO:0005886">
    <property type="term" value="C:plasma membrane"/>
    <property type="evidence" value="ECO:0007669"/>
    <property type="project" value="UniProtKB-SubCell"/>
</dbReference>
<comment type="similarity">
    <text evidence="10">Belongs to the NqrB/RnfD family.</text>
</comment>
<keyword evidence="9 10" id="KW-0472">Membrane</keyword>
<feature type="transmembrane region" description="Helical" evidence="10">
    <location>
        <begin position="238"/>
        <end position="257"/>
    </location>
</feature>
<dbReference type="GO" id="GO:0055085">
    <property type="term" value="P:transmembrane transport"/>
    <property type="evidence" value="ECO:0007669"/>
    <property type="project" value="InterPro"/>
</dbReference>
<dbReference type="EMBL" id="CP010415">
    <property type="protein sequence ID" value="AJE23324.1"/>
    <property type="molecule type" value="Genomic_DNA"/>
</dbReference>
<accession>A0A0C4WRQ9</accession>
<feature type="transmembrane region" description="Helical" evidence="10">
    <location>
        <begin position="293"/>
        <end position="312"/>
    </location>
</feature>
<dbReference type="RefSeq" id="WP_039806969.1">
    <property type="nucleotide sequence ID" value="NZ_CP010415.1"/>
</dbReference>
<protein>
    <recommendedName>
        <fullName evidence="10">Ion-translocating oxidoreductase complex subunit D</fullName>
        <ecNumber evidence="10">7.-.-.-</ecNumber>
    </recommendedName>
    <alternativeName>
        <fullName evidence="10">Rnf electron transport complex subunit D</fullName>
    </alternativeName>
</protein>
<evidence type="ECO:0000256" key="8">
    <source>
        <dbReference type="ARBA" id="ARBA00022989"/>
    </source>
</evidence>
<feature type="transmembrane region" description="Helical" evidence="10">
    <location>
        <begin position="21"/>
        <end position="42"/>
    </location>
</feature>
<dbReference type="HAMAP" id="MF_00462">
    <property type="entry name" value="RsxD_RnfD"/>
    <property type="match status" value="1"/>
</dbReference>
<keyword evidence="5 10" id="KW-0812">Transmembrane</keyword>
<comment type="function">
    <text evidence="10">Part of a membrane-bound complex that couples electron transfer with translocation of ions across the membrane.</text>
</comment>
<dbReference type="KEGG" id="acx:Achr_39380"/>
<dbReference type="InterPro" id="IPR004338">
    <property type="entry name" value="NqrB/RnfD"/>
</dbReference>
<keyword evidence="4 10" id="KW-0288">FMN</keyword>
<evidence type="ECO:0000256" key="9">
    <source>
        <dbReference type="ARBA" id="ARBA00023136"/>
    </source>
</evidence>
<evidence type="ECO:0000256" key="2">
    <source>
        <dbReference type="ARBA" id="ARBA00022553"/>
    </source>
</evidence>
<evidence type="ECO:0000256" key="5">
    <source>
        <dbReference type="ARBA" id="ARBA00022692"/>
    </source>
</evidence>
<keyword evidence="10" id="KW-0997">Cell inner membrane</keyword>
<keyword evidence="8 10" id="KW-1133">Transmembrane helix</keyword>
<keyword evidence="10" id="KW-1003">Cell membrane</keyword>
<comment type="subunit">
    <text evidence="10">The complex is composed of six subunits: RnfA, RnfB, RnfC, RnfD, RnfE and RnfG.</text>
</comment>
<keyword evidence="7 10" id="KW-0249">Electron transport</keyword>
<name>A0A0C4WRQ9_9GAMM</name>